<evidence type="ECO:0000259" key="2">
    <source>
        <dbReference type="SMART" id="SM00128"/>
    </source>
</evidence>
<protein>
    <recommendedName>
        <fullName evidence="2">Inositol polyphosphate-related phosphatase domain-containing protein</fullName>
    </recommendedName>
</protein>
<sequence>MNLFVATLNVGNRPLEPDQLNRWLREAKHCDVCIVCLQEAHVVTERHLERGKSVAALLAAGALAWPTWGVSCCLAIPYVCRQRRKREKRHEKEKQEARALSNPSLSPQQKRARVTLGSSRRIRDCLHHLGFSVRKKPSLAWGQLRLLVFAKRDVSVVLKRHKVARVGGLVVNRDLGTGVMGNKGGLVSTFVVEKEGFATTCTAINAHLPAHEGKFHERMDALEEILKKAKVLRSDIAVLAGDLNWRLDTDHVWDGSVEHCIREGDWRSLREADELVRAHEKHGVLSDWTVPVCEFPPTFKLKPGGIEYDPKRLPAWCDRVLFRADTTIRTVVRSHRSFPVVDTSDHRPVGLELTIQDPSKVPESRIRSFGKKIRRSFGRVFAAIPEDQSPKNQRPGLETFRSKFGGSIFTSIAGHGHPEFSDTDDDESEAGDVSASSDDEESQESARFVESPKSDLRSPENVVVEGKAWQEPPS</sequence>
<reference evidence="3" key="1">
    <citation type="submission" date="2021-01" db="EMBL/GenBank/DDBJ databases">
        <authorList>
            <person name="Corre E."/>
            <person name="Pelletier E."/>
            <person name="Niang G."/>
            <person name="Scheremetjew M."/>
            <person name="Finn R."/>
            <person name="Kale V."/>
            <person name="Holt S."/>
            <person name="Cochrane G."/>
            <person name="Meng A."/>
            <person name="Brown T."/>
            <person name="Cohen L."/>
        </authorList>
    </citation>
    <scope>NUCLEOTIDE SEQUENCE</scope>
    <source>
        <strain evidence="3">CCMP1756</strain>
    </source>
</reference>
<reference evidence="4" key="2">
    <citation type="submission" date="2021-11" db="EMBL/GenBank/DDBJ databases">
        <authorList>
            <consortium name="Genoscope - CEA"/>
            <person name="William W."/>
        </authorList>
    </citation>
    <scope>NUCLEOTIDE SEQUENCE</scope>
</reference>
<dbReference type="Gene3D" id="3.60.10.10">
    <property type="entry name" value="Endonuclease/exonuclease/phosphatase"/>
    <property type="match status" value="1"/>
</dbReference>
<evidence type="ECO:0000313" key="3">
    <source>
        <dbReference type="EMBL" id="CAE0690273.1"/>
    </source>
</evidence>
<dbReference type="Pfam" id="PF22669">
    <property type="entry name" value="Exo_endo_phos2"/>
    <property type="match status" value="1"/>
</dbReference>
<feature type="domain" description="Inositol polyphosphate-related phosphatase" evidence="2">
    <location>
        <begin position="52"/>
        <end position="359"/>
    </location>
</feature>
<evidence type="ECO:0000313" key="4">
    <source>
        <dbReference type="EMBL" id="CAH0371401.1"/>
    </source>
</evidence>
<gene>
    <name evidence="3" type="ORF">PCAL00307_LOCUS5708</name>
    <name evidence="4" type="ORF">PECAL_3P13410</name>
</gene>
<feature type="compositionally biased region" description="Acidic residues" evidence="1">
    <location>
        <begin position="421"/>
        <end position="430"/>
    </location>
</feature>
<dbReference type="SUPFAM" id="SSF56219">
    <property type="entry name" value="DNase I-like"/>
    <property type="match status" value="1"/>
</dbReference>
<dbReference type="InterPro" id="IPR046985">
    <property type="entry name" value="IP5"/>
</dbReference>
<evidence type="ECO:0000313" key="5">
    <source>
        <dbReference type="Proteomes" id="UP000789595"/>
    </source>
</evidence>
<dbReference type="Proteomes" id="UP000789595">
    <property type="component" value="Unassembled WGS sequence"/>
</dbReference>
<keyword evidence="5" id="KW-1185">Reference proteome</keyword>
<dbReference type="PANTHER" id="PTHR11200">
    <property type="entry name" value="INOSITOL 5-PHOSPHATASE"/>
    <property type="match status" value="1"/>
</dbReference>
<dbReference type="InterPro" id="IPR000300">
    <property type="entry name" value="IPPc"/>
</dbReference>
<feature type="region of interest" description="Disordered" evidence="1">
    <location>
        <begin position="90"/>
        <end position="113"/>
    </location>
</feature>
<proteinExistence type="predicted"/>
<dbReference type="InterPro" id="IPR036691">
    <property type="entry name" value="Endo/exonu/phosph_ase_sf"/>
</dbReference>
<dbReference type="GO" id="GO:0004439">
    <property type="term" value="F:phosphatidylinositol-4,5-bisphosphate 5-phosphatase activity"/>
    <property type="evidence" value="ECO:0007669"/>
    <property type="project" value="TreeGrafter"/>
</dbReference>
<feature type="region of interest" description="Disordered" evidence="1">
    <location>
        <begin position="411"/>
        <end position="474"/>
    </location>
</feature>
<dbReference type="EMBL" id="HBIW01006821">
    <property type="protein sequence ID" value="CAE0690273.1"/>
    <property type="molecule type" value="Transcribed_RNA"/>
</dbReference>
<dbReference type="OrthoDB" id="62798at2759"/>
<dbReference type="AlphaFoldDB" id="A0A7S4E4U3"/>
<name>A0A7S4E4U3_9STRA</name>
<dbReference type="EMBL" id="CAKKNE010000003">
    <property type="protein sequence ID" value="CAH0371401.1"/>
    <property type="molecule type" value="Genomic_DNA"/>
</dbReference>
<organism evidence="3">
    <name type="scientific">Pelagomonas calceolata</name>
    <dbReference type="NCBI Taxonomy" id="35677"/>
    <lineage>
        <taxon>Eukaryota</taxon>
        <taxon>Sar</taxon>
        <taxon>Stramenopiles</taxon>
        <taxon>Ochrophyta</taxon>
        <taxon>Pelagophyceae</taxon>
        <taxon>Pelagomonadales</taxon>
        <taxon>Pelagomonadaceae</taxon>
        <taxon>Pelagomonas</taxon>
    </lineage>
</organism>
<accession>A0A7S4E4U3</accession>
<dbReference type="SMART" id="SM00128">
    <property type="entry name" value="IPPc"/>
    <property type="match status" value="1"/>
</dbReference>
<dbReference type="GO" id="GO:0046856">
    <property type="term" value="P:phosphatidylinositol dephosphorylation"/>
    <property type="evidence" value="ECO:0007669"/>
    <property type="project" value="InterPro"/>
</dbReference>
<evidence type="ECO:0000256" key="1">
    <source>
        <dbReference type="SAM" id="MobiDB-lite"/>
    </source>
</evidence>